<comment type="caution">
    <text evidence="1">The sequence shown here is derived from an EMBL/GenBank/DDBJ whole genome shotgun (WGS) entry which is preliminary data.</text>
</comment>
<proteinExistence type="predicted"/>
<reference evidence="1 2" key="1">
    <citation type="submission" date="2019-03" db="EMBL/GenBank/DDBJ databases">
        <title>Genomic Encyclopedia of Type Strains, Phase IV (KMG-IV): sequencing the most valuable type-strain genomes for metagenomic binning, comparative biology and taxonomic classification.</title>
        <authorList>
            <person name="Goeker M."/>
        </authorList>
    </citation>
    <scope>NUCLEOTIDE SEQUENCE [LARGE SCALE GENOMIC DNA]</scope>
    <source>
        <strain evidence="1 2">DSM 24629</strain>
    </source>
</reference>
<dbReference type="Proteomes" id="UP000294902">
    <property type="component" value="Unassembled WGS sequence"/>
</dbReference>
<keyword evidence="2" id="KW-1185">Reference proteome</keyword>
<sequence>MKGKRISVRLRFNKIIIFFILLAGLLTVSGLVLRTMVNFNPETYIIVFKDNYTKGTKVEEYMLNYSYKVTTVPKNAVENKKDIIGKYLSQMSLQINTLLIISC</sequence>
<evidence type="ECO:0000313" key="1">
    <source>
        <dbReference type="EMBL" id="TCT17034.1"/>
    </source>
</evidence>
<name>A0A4R3MQG7_9FIRM</name>
<dbReference type="EMBL" id="SMAL01000001">
    <property type="protein sequence ID" value="TCT17034.1"/>
    <property type="molecule type" value="Genomic_DNA"/>
</dbReference>
<gene>
    <name evidence="1" type="ORF">EDC18_101330</name>
</gene>
<dbReference type="AlphaFoldDB" id="A0A4R3MQG7"/>
<evidence type="ECO:0000313" key="2">
    <source>
        <dbReference type="Proteomes" id="UP000294902"/>
    </source>
</evidence>
<protein>
    <submittedName>
        <fullName evidence="1">Uncharacterized protein</fullName>
    </submittedName>
</protein>
<accession>A0A4R3MQG7</accession>
<organism evidence="1 2">
    <name type="scientific">Natranaerovirga pectinivora</name>
    <dbReference type="NCBI Taxonomy" id="682400"/>
    <lineage>
        <taxon>Bacteria</taxon>
        <taxon>Bacillati</taxon>
        <taxon>Bacillota</taxon>
        <taxon>Clostridia</taxon>
        <taxon>Lachnospirales</taxon>
        <taxon>Natranaerovirgaceae</taxon>
        <taxon>Natranaerovirga</taxon>
    </lineage>
</organism>